<name>A0A644SWN0_9ZZZZ</name>
<evidence type="ECO:0000313" key="1">
    <source>
        <dbReference type="EMBL" id="MPL59066.1"/>
    </source>
</evidence>
<dbReference type="AlphaFoldDB" id="A0A644SWN0"/>
<reference evidence="1" key="1">
    <citation type="submission" date="2019-08" db="EMBL/GenBank/DDBJ databases">
        <authorList>
            <person name="Kucharzyk K."/>
            <person name="Murdoch R.W."/>
            <person name="Higgins S."/>
            <person name="Loffler F."/>
        </authorList>
    </citation>
    <scope>NUCLEOTIDE SEQUENCE</scope>
</reference>
<organism evidence="1">
    <name type="scientific">bioreactor metagenome</name>
    <dbReference type="NCBI Taxonomy" id="1076179"/>
    <lineage>
        <taxon>unclassified sequences</taxon>
        <taxon>metagenomes</taxon>
        <taxon>ecological metagenomes</taxon>
    </lineage>
</organism>
<comment type="caution">
    <text evidence="1">The sequence shown here is derived from an EMBL/GenBank/DDBJ whole genome shotgun (WGS) entry which is preliminary data.</text>
</comment>
<dbReference type="EMBL" id="VSSQ01000008">
    <property type="protein sequence ID" value="MPL59066.1"/>
    <property type="molecule type" value="Genomic_DNA"/>
</dbReference>
<accession>A0A644SWN0</accession>
<proteinExistence type="predicted"/>
<gene>
    <name evidence="1" type="ORF">SDC9_04614</name>
</gene>
<protein>
    <submittedName>
        <fullName evidence="1">Uncharacterized protein</fullName>
    </submittedName>
</protein>
<sequence>MKRFIVVVVLAALLSPAVMAQSGGFGASIMGWMRDHAGMEIGSVTIDGVSYSKVVVSPEVRIGRLELGFYLPVIYSSDLFDPSSWYRPKGNNEWDFGSAYWGDDNFKAALDLATDLILKIKYLEYGEPLDDPFFLKLGNLHGLSIGHGLIMRNYRNDSDFPSIRRVGVNTGIDFGGFGFEALVNDLPVPQIYGTRLYFRPFKASKLAIGVSGVADIDAATDLEGTAYDSAAGNFSLLGAGLDLDLPIINSSAVLGVRAFADLAAAVPYLQGAITNPDTLLTIPSGLKTELLWDGGAHNWGAAAGFMGNVLFIDWRLEYRYFTGLFRPALFDATYERTRSSLVQEYLPYLDGTKQISDAPTVMGIYGEAGFDLFKEKLSLMAGYMWPWTPEEGFTISAHADDELRAGLVLKRGLVPVVDLAGAVYYDKRGIVNSIQDGSFTFFDERTAFAGEIEIPIPKTPNLAIGLIFKMVAARDPGTGRVKYVSDDPTKGVLMEPTVTVETRFRF</sequence>